<organism evidence="1 2">
    <name type="scientific">Saguinus oedipus</name>
    <name type="common">Cotton-top tamarin</name>
    <name type="synonym">Oedipomidas oedipus</name>
    <dbReference type="NCBI Taxonomy" id="9490"/>
    <lineage>
        <taxon>Eukaryota</taxon>
        <taxon>Metazoa</taxon>
        <taxon>Chordata</taxon>
        <taxon>Craniata</taxon>
        <taxon>Vertebrata</taxon>
        <taxon>Euteleostomi</taxon>
        <taxon>Mammalia</taxon>
        <taxon>Eutheria</taxon>
        <taxon>Euarchontoglires</taxon>
        <taxon>Primates</taxon>
        <taxon>Haplorrhini</taxon>
        <taxon>Platyrrhini</taxon>
        <taxon>Cebidae</taxon>
        <taxon>Callitrichinae</taxon>
        <taxon>Saguinus</taxon>
    </lineage>
</organism>
<gene>
    <name evidence="1" type="ORF">P7K49_038017</name>
</gene>
<protein>
    <submittedName>
        <fullName evidence="1">Uncharacterized protein</fullName>
    </submittedName>
</protein>
<keyword evidence="2" id="KW-1185">Reference proteome</keyword>
<accession>A0ABQ9TDG4</accession>
<dbReference type="EMBL" id="JASSZA010000023">
    <property type="protein sequence ID" value="KAK2082781.1"/>
    <property type="molecule type" value="Genomic_DNA"/>
</dbReference>
<reference evidence="1 2" key="1">
    <citation type="submission" date="2023-05" db="EMBL/GenBank/DDBJ databases">
        <title>B98-5 Cell Line De Novo Hybrid Assembly: An Optical Mapping Approach.</title>
        <authorList>
            <person name="Kananen K."/>
            <person name="Auerbach J.A."/>
            <person name="Kautto E."/>
            <person name="Blachly J.S."/>
        </authorList>
    </citation>
    <scope>NUCLEOTIDE SEQUENCE [LARGE SCALE GENOMIC DNA]</scope>
    <source>
        <strain evidence="1">B95-8</strain>
        <tissue evidence="1">Cell line</tissue>
    </source>
</reference>
<evidence type="ECO:0000313" key="2">
    <source>
        <dbReference type="Proteomes" id="UP001266305"/>
    </source>
</evidence>
<sequence length="114" mass="12884">MKSMLCTLRNLVSMCVPQWLPGVSHQPEEFPVDPEGQCHYQEDTKFLKVHSMDFMAAGVLVSGQDHNLMVYMHPSEAKESFGDIKTAKLGRLPASTSYTFQVLHMDHCILENTN</sequence>
<proteinExistence type="predicted"/>
<comment type="caution">
    <text evidence="1">The sequence shown here is derived from an EMBL/GenBank/DDBJ whole genome shotgun (WGS) entry which is preliminary data.</text>
</comment>
<dbReference type="Proteomes" id="UP001266305">
    <property type="component" value="Unassembled WGS sequence"/>
</dbReference>
<evidence type="ECO:0000313" key="1">
    <source>
        <dbReference type="EMBL" id="KAK2082781.1"/>
    </source>
</evidence>
<name>A0ABQ9TDG4_SAGOE</name>